<dbReference type="SUPFAM" id="SSF52743">
    <property type="entry name" value="Subtilisin-like"/>
    <property type="match status" value="1"/>
</dbReference>
<keyword evidence="9" id="KW-1185">Reference proteome</keyword>
<feature type="domain" description="Peptidase S8/S53" evidence="7">
    <location>
        <begin position="149"/>
        <end position="423"/>
    </location>
</feature>
<dbReference type="InterPro" id="IPR050131">
    <property type="entry name" value="Peptidase_S8_subtilisin-like"/>
</dbReference>
<dbReference type="HOGENOM" id="CLU_011263_22_0_0"/>
<evidence type="ECO:0000313" key="8">
    <source>
        <dbReference type="EMBL" id="ABU59370.1"/>
    </source>
</evidence>
<dbReference type="PROSITE" id="PS00136">
    <property type="entry name" value="SUBTILASE_ASP"/>
    <property type="match status" value="1"/>
</dbReference>
<name>A7NP74_ROSCS</name>
<dbReference type="AlphaFoldDB" id="A7NP74"/>
<dbReference type="Pfam" id="PF00082">
    <property type="entry name" value="Peptidase_S8"/>
    <property type="match status" value="1"/>
</dbReference>
<dbReference type="eggNOG" id="COG1404">
    <property type="taxonomic scope" value="Bacteria"/>
</dbReference>
<dbReference type="PROSITE" id="PS00137">
    <property type="entry name" value="SUBTILASE_HIS"/>
    <property type="match status" value="1"/>
</dbReference>
<dbReference type="PROSITE" id="PS51892">
    <property type="entry name" value="SUBTILASE"/>
    <property type="match status" value="1"/>
</dbReference>
<proteinExistence type="inferred from homology"/>
<keyword evidence="4 5" id="KW-0720">Serine protease</keyword>
<evidence type="ECO:0000256" key="2">
    <source>
        <dbReference type="ARBA" id="ARBA00022670"/>
    </source>
</evidence>
<dbReference type="InterPro" id="IPR022398">
    <property type="entry name" value="Peptidase_S8_His-AS"/>
</dbReference>
<comment type="similarity">
    <text evidence="1 5 6">Belongs to the peptidase S8 family.</text>
</comment>
<dbReference type="GO" id="GO:0006508">
    <property type="term" value="P:proteolysis"/>
    <property type="evidence" value="ECO:0007669"/>
    <property type="project" value="UniProtKB-KW"/>
</dbReference>
<evidence type="ECO:0000313" key="9">
    <source>
        <dbReference type="Proteomes" id="UP000000263"/>
    </source>
</evidence>
<dbReference type="InterPro" id="IPR023828">
    <property type="entry name" value="Peptidase_S8_Ser-AS"/>
</dbReference>
<dbReference type="GO" id="GO:0004252">
    <property type="term" value="F:serine-type endopeptidase activity"/>
    <property type="evidence" value="ECO:0007669"/>
    <property type="project" value="UniProtKB-UniRule"/>
</dbReference>
<protein>
    <submittedName>
        <fullName evidence="8">Peptidase S8 and S53 subtilisin kexin sedolisin</fullName>
    </submittedName>
</protein>
<reference evidence="8 9" key="1">
    <citation type="submission" date="2007-08" db="EMBL/GenBank/DDBJ databases">
        <title>Complete sequence of Roseiflexus castenholzii DSM 13941.</title>
        <authorList>
            <consortium name="US DOE Joint Genome Institute"/>
            <person name="Copeland A."/>
            <person name="Lucas S."/>
            <person name="Lapidus A."/>
            <person name="Barry K."/>
            <person name="Glavina del Rio T."/>
            <person name="Dalin E."/>
            <person name="Tice H."/>
            <person name="Pitluck S."/>
            <person name="Thompson L.S."/>
            <person name="Brettin T."/>
            <person name="Bruce D."/>
            <person name="Detter J.C."/>
            <person name="Han C."/>
            <person name="Tapia R."/>
            <person name="Schmutz J."/>
            <person name="Larimer F."/>
            <person name="Land M."/>
            <person name="Hauser L."/>
            <person name="Kyrpides N."/>
            <person name="Mikhailova N."/>
            <person name="Bryant D.A."/>
            <person name="Hanada S."/>
            <person name="Tsukatani Y."/>
            <person name="Richardson P."/>
        </authorList>
    </citation>
    <scope>NUCLEOTIDE SEQUENCE [LARGE SCALE GENOMIC DNA]</scope>
    <source>
        <strain evidence="9">DSM 13941 / HLO8</strain>
    </source>
</reference>
<dbReference type="InterPro" id="IPR015500">
    <property type="entry name" value="Peptidase_S8_subtilisin-rel"/>
</dbReference>
<keyword evidence="3 5" id="KW-0378">Hydrolase</keyword>
<evidence type="ECO:0000259" key="7">
    <source>
        <dbReference type="Pfam" id="PF00082"/>
    </source>
</evidence>
<dbReference type="PANTHER" id="PTHR43806:SF11">
    <property type="entry name" value="CEREVISIN-RELATED"/>
    <property type="match status" value="1"/>
</dbReference>
<feature type="active site" description="Charge relay system" evidence="5">
    <location>
        <position position="198"/>
    </location>
</feature>
<evidence type="ECO:0000256" key="1">
    <source>
        <dbReference type="ARBA" id="ARBA00011073"/>
    </source>
</evidence>
<evidence type="ECO:0000256" key="3">
    <source>
        <dbReference type="ARBA" id="ARBA00022801"/>
    </source>
</evidence>
<dbReference type="Gene3D" id="3.40.50.200">
    <property type="entry name" value="Peptidase S8/S53 domain"/>
    <property type="match status" value="1"/>
</dbReference>
<dbReference type="InterPro" id="IPR000209">
    <property type="entry name" value="Peptidase_S8/S53_dom"/>
</dbReference>
<dbReference type="STRING" id="383372.Rcas_3319"/>
<dbReference type="PANTHER" id="PTHR43806">
    <property type="entry name" value="PEPTIDASE S8"/>
    <property type="match status" value="1"/>
</dbReference>
<sequence>MASRPGRRSSGVEKFIAVRKRTRSAAFALHEAATAEKRMEIMRDAQTSRRALELIRLGLRPHLPGQRKPVGHGFERLGHVSCYIVNAPTNQQAEQAREVLADDYLIVPDVALSLPTARIGAETRVRRPRAPEWPAISGVQEAHARGIRGGNVIVGVLDTGCDADHNEFLGKRIEFRYVPFVPTPESMRAVNGFDTHGHGTHVCGIIAGRNVGVAPDVDLLAAAVIESETVKTSLARIVVALDWMLSHFSRVENQDKPMIISMSLGFRPEWISAPAFRTVTEGMRLLLRTLVEDFDVLPIIAIGNDGPGVVRAPGSYAEALGVGAVDFDLNPWSSSSSGQTPEGLRKPDLVGFGVDIMSSLERDLQRRSLYTRMSGTSMAAPYVAGIAALIASANPGLQGAALRQRLLETALPLSAPAERVGAGLARFVL</sequence>
<feature type="active site" description="Charge relay system" evidence="5">
    <location>
        <position position="158"/>
    </location>
</feature>
<gene>
    <name evidence="8" type="ordered locus">Rcas_3319</name>
</gene>
<dbReference type="PRINTS" id="PR00723">
    <property type="entry name" value="SUBTILISIN"/>
</dbReference>
<dbReference type="MEROPS" id="S08.143"/>
<dbReference type="InterPro" id="IPR036852">
    <property type="entry name" value="Peptidase_S8/S53_dom_sf"/>
</dbReference>
<dbReference type="OrthoDB" id="9798386at2"/>
<dbReference type="PROSITE" id="PS00138">
    <property type="entry name" value="SUBTILASE_SER"/>
    <property type="match status" value="1"/>
</dbReference>
<dbReference type="Proteomes" id="UP000000263">
    <property type="component" value="Chromosome"/>
</dbReference>
<keyword evidence="2 5" id="KW-0645">Protease</keyword>
<dbReference type="InterPro" id="IPR023827">
    <property type="entry name" value="Peptidase_S8_Asp-AS"/>
</dbReference>
<evidence type="ECO:0000256" key="5">
    <source>
        <dbReference type="PROSITE-ProRule" id="PRU01240"/>
    </source>
</evidence>
<evidence type="ECO:0000256" key="4">
    <source>
        <dbReference type="ARBA" id="ARBA00022825"/>
    </source>
</evidence>
<organism evidence="8 9">
    <name type="scientific">Roseiflexus castenholzii (strain DSM 13941 / HLO8)</name>
    <dbReference type="NCBI Taxonomy" id="383372"/>
    <lineage>
        <taxon>Bacteria</taxon>
        <taxon>Bacillati</taxon>
        <taxon>Chloroflexota</taxon>
        <taxon>Chloroflexia</taxon>
        <taxon>Chloroflexales</taxon>
        <taxon>Roseiflexineae</taxon>
        <taxon>Roseiflexaceae</taxon>
        <taxon>Roseiflexus</taxon>
    </lineage>
</organism>
<feature type="active site" description="Charge relay system" evidence="5">
    <location>
        <position position="377"/>
    </location>
</feature>
<accession>A7NP74</accession>
<evidence type="ECO:0000256" key="6">
    <source>
        <dbReference type="RuleBase" id="RU003355"/>
    </source>
</evidence>
<dbReference type="EMBL" id="CP000804">
    <property type="protein sequence ID" value="ABU59370.1"/>
    <property type="molecule type" value="Genomic_DNA"/>
</dbReference>
<dbReference type="KEGG" id="rca:Rcas_3319"/>